<organism evidence="1 2">
    <name type="scientific">Thiorhodococcus mannitoliphagus</name>
    <dbReference type="NCBI Taxonomy" id="329406"/>
    <lineage>
        <taxon>Bacteria</taxon>
        <taxon>Pseudomonadati</taxon>
        <taxon>Pseudomonadota</taxon>
        <taxon>Gammaproteobacteria</taxon>
        <taxon>Chromatiales</taxon>
        <taxon>Chromatiaceae</taxon>
        <taxon>Thiorhodococcus</taxon>
    </lineage>
</organism>
<name>A0A6P1DYW0_9GAMM</name>
<comment type="caution">
    <text evidence="1">The sequence shown here is derived from an EMBL/GenBank/DDBJ whole genome shotgun (WGS) entry which is preliminary data.</text>
</comment>
<sequence length="106" mass="12393">MHISEADWKVYKRLRDLAQERYSQRLLDEAERLCRDTSLSVEDRHLALSRLVRARDQEMVHIFDTLRRSSAVLCVMMMRSHNLVTDAEMQTFSPELQRASAAPSSE</sequence>
<proteinExistence type="predicted"/>
<protein>
    <submittedName>
        <fullName evidence="1">Uncharacterized protein</fullName>
    </submittedName>
</protein>
<keyword evidence="2" id="KW-1185">Reference proteome</keyword>
<dbReference type="RefSeq" id="WP_164655359.1">
    <property type="nucleotide sequence ID" value="NZ_JAAIJR010000090.1"/>
</dbReference>
<accession>A0A6P1DYW0</accession>
<dbReference type="Proteomes" id="UP000471640">
    <property type="component" value="Unassembled WGS sequence"/>
</dbReference>
<evidence type="ECO:0000313" key="2">
    <source>
        <dbReference type="Proteomes" id="UP000471640"/>
    </source>
</evidence>
<evidence type="ECO:0000313" key="1">
    <source>
        <dbReference type="EMBL" id="NEX22263.1"/>
    </source>
</evidence>
<dbReference type="AlphaFoldDB" id="A0A6P1DYW0"/>
<dbReference type="EMBL" id="JAAIJR010000090">
    <property type="protein sequence ID" value="NEX22263.1"/>
    <property type="molecule type" value="Genomic_DNA"/>
</dbReference>
<reference evidence="2" key="1">
    <citation type="journal article" date="2020" name="Microbiol. Resour. Announc.">
        <title>Draft Genome Sequences of Thiorhodococcus mannitoliphagus and Thiorhodococcus minor, Purple Sulfur Photosynthetic Bacteria in the Gammaproteobacterial Family Chromatiaceae.</title>
        <authorList>
            <person name="Aviles F.A."/>
            <person name="Meyer T.E."/>
            <person name="Kyndt J.A."/>
        </authorList>
    </citation>
    <scope>NUCLEOTIDE SEQUENCE [LARGE SCALE GENOMIC DNA]</scope>
    <source>
        <strain evidence="2">DSM 18266</strain>
    </source>
</reference>
<gene>
    <name evidence="1" type="ORF">G3480_18455</name>
</gene>
<reference evidence="1 2" key="2">
    <citation type="submission" date="2020-02" db="EMBL/GenBank/DDBJ databases">
        <title>Genome sequences of Thiorhodococcus mannitoliphagus and Thiorhodococcus minor, purple sulfur photosynthetic bacteria in the gammaproteobacterial family, Chromatiaceae.</title>
        <authorList>
            <person name="Aviles F.A."/>
            <person name="Meyer T.E."/>
            <person name="Kyndt J.A."/>
        </authorList>
    </citation>
    <scope>NUCLEOTIDE SEQUENCE [LARGE SCALE GENOMIC DNA]</scope>
    <source>
        <strain evidence="1 2">DSM 18266</strain>
    </source>
</reference>